<reference evidence="1" key="1">
    <citation type="submission" date="2023-03" db="EMBL/GenBank/DDBJ databases">
        <title>Massive genome expansion in bonnet fungi (Mycena s.s.) driven by repeated elements and novel gene families across ecological guilds.</title>
        <authorList>
            <consortium name="Lawrence Berkeley National Laboratory"/>
            <person name="Harder C.B."/>
            <person name="Miyauchi S."/>
            <person name="Viragh M."/>
            <person name="Kuo A."/>
            <person name="Thoen E."/>
            <person name="Andreopoulos B."/>
            <person name="Lu D."/>
            <person name="Skrede I."/>
            <person name="Drula E."/>
            <person name="Henrissat B."/>
            <person name="Morin E."/>
            <person name="Kohler A."/>
            <person name="Barry K."/>
            <person name="LaButti K."/>
            <person name="Morin E."/>
            <person name="Salamov A."/>
            <person name="Lipzen A."/>
            <person name="Mereny Z."/>
            <person name="Hegedus B."/>
            <person name="Baldrian P."/>
            <person name="Stursova M."/>
            <person name="Weitz H."/>
            <person name="Taylor A."/>
            <person name="Grigoriev I.V."/>
            <person name="Nagy L.G."/>
            <person name="Martin F."/>
            <person name="Kauserud H."/>
        </authorList>
    </citation>
    <scope>NUCLEOTIDE SEQUENCE</scope>
    <source>
        <strain evidence="1">CBHHK002</strain>
    </source>
</reference>
<comment type="caution">
    <text evidence="1">The sequence shown here is derived from an EMBL/GenBank/DDBJ whole genome shotgun (WGS) entry which is preliminary data.</text>
</comment>
<organism evidence="1 2">
    <name type="scientific">Mycena albidolilacea</name>
    <dbReference type="NCBI Taxonomy" id="1033008"/>
    <lineage>
        <taxon>Eukaryota</taxon>
        <taxon>Fungi</taxon>
        <taxon>Dikarya</taxon>
        <taxon>Basidiomycota</taxon>
        <taxon>Agaricomycotina</taxon>
        <taxon>Agaricomycetes</taxon>
        <taxon>Agaricomycetidae</taxon>
        <taxon>Agaricales</taxon>
        <taxon>Marasmiineae</taxon>
        <taxon>Mycenaceae</taxon>
        <taxon>Mycena</taxon>
    </lineage>
</organism>
<dbReference type="Proteomes" id="UP001218218">
    <property type="component" value="Unassembled WGS sequence"/>
</dbReference>
<evidence type="ECO:0000313" key="1">
    <source>
        <dbReference type="EMBL" id="KAJ7368538.1"/>
    </source>
</evidence>
<accession>A0AAD7AVI3</accession>
<proteinExistence type="predicted"/>
<keyword evidence="2" id="KW-1185">Reference proteome</keyword>
<dbReference type="AlphaFoldDB" id="A0AAD7AVI3"/>
<protein>
    <submittedName>
        <fullName evidence="1">Uncharacterized protein</fullName>
    </submittedName>
</protein>
<gene>
    <name evidence="1" type="ORF">DFH08DRAFT_28202</name>
</gene>
<dbReference type="EMBL" id="JARIHO010000001">
    <property type="protein sequence ID" value="KAJ7368538.1"/>
    <property type="molecule type" value="Genomic_DNA"/>
</dbReference>
<name>A0AAD7AVI3_9AGAR</name>
<sequence>MSRNNLHLRSALEIITTSLVERQKFLGRLNPAKGGGVQPVINAIVMGDFNDPNVTFQDVQKAVVGALTAKGGVKVNDVGRALASLYGELSKHHHTGVSEALSLREGEQTLTEAIGAMSIILFARRLYASNFDQSILTLWAMFKQLFHRYDISCYLLCAPLTLYRSYPPTFSPILNAHHRCNRLEYNMLQTSMNRPGSTFSRDTSVWIQMRLSDAGLS</sequence>
<evidence type="ECO:0000313" key="2">
    <source>
        <dbReference type="Proteomes" id="UP001218218"/>
    </source>
</evidence>